<proteinExistence type="predicted"/>
<dbReference type="PANTHER" id="PTHR46344">
    <property type="entry name" value="OS02G0202900 PROTEIN"/>
    <property type="match status" value="1"/>
</dbReference>
<dbReference type="AlphaFoldDB" id="A0A819P099"/>
<keyword evidence="1" id="KW-0880">Kelch repeat</keyword>
<organism evidence="4 5">
    <name type="scientific">Adineta steineri</name>
    <dbReference type="NCBI Taxonomy" id="433720"/>
    <lineage>
        <taxon>Eukaryota</taxon>
        <taxon>Metazoa</taxon>
        <taxon>Spiralia</taxon>
        <taxon>Gnathifera</taxon>
        <taxon>Rotifera</taxon>
        <taxon>Eurotatoria</taxon>
        <taxon>Bdelloidea</taxon>
        <taxon>Adinetida</taxon>
        <taxon>Adinetidae</taxon>
        <taxon>Adineta</taxon>
    </lineage>
</organism>
<evidence type="ECO:0000313" key="4">
    <source>
        <dbReference type="EMBL" id="CAF4005953.1"/>
    </source>
</evidence>
<sequence length="150" mass="15824">MDCSVRFSTLTSLLIRTNITGDWKNVLSIKWIYISLNQITSTTSSPSTTTTTTTTTTGGPGWTITGNMSFAREYHTASILINGLVLVAGGFNSRGCLNSTELYHPSTGTWTTTGNMNFARGYHTASTLANGLVLVAGGSNGNGSLSSTEL</sequence>
<evidence type="ECO:0000256" key="1">
    <source>
        <dbReference type="ARBA" id="ARBA00022441"/>
    </source>
</evidence>
<dbReference type="PANTHER" id="PTHR46344:SF27">
    <property type="entry name" value="KELCH REPEAT SUPERFAMILY PROTEIN"/>
    <property type="match status" value="1"/>
</dbReference>
<dbReference type="Proteomes" id="UP000663881">
    <property type="component" value="Unassembled WGS sequence"/>
</dbReference>
<evidence type="ECO:0000313" key="3">
    <source>
        <dbReference type="EMBL" id="CAF0861564.1"/>
    </source>
</evidence>
<dbReference type="Pfam" id="PF01344">
    <property type="entry name" value="Kelch_1"/>
    <property type="match status" value="1"/>
</dbReference>
<dbReference type="InterPro" id="IPR015915">
    <property type="entry name" value="Kelch-typ_b-propeller"/>
</dbReference>
<evidence type="ECO:0008006" key="6">
    <source>
        <dbReference type="Google" id="ProtNLM"/>
    </source>
</evidence>
<dbReference type="EMBL" id="CAJOAY010003158">
    <property type="protein sequence ID" value="CAF4005953.1"/>
    <property type="molecule type" value="Genomic_DNA"/>
</dbReference>
<evidence type="ECO:0000313" key="5">
    <source>
        <dbReference type="Proteomes" id="UP000663881"/>
    </source>
</evidence>
<dbReference type="Proteomes" id="UP000663891">
    <property type="component" value="Unassembled WGS sequence"/>
</dbReference>
<dbReference type="InterPro" id="IPR006652">
    <property type="entry name" value="Kelch_1"/>
</dbReference>
<dbReference type="SUPFAM" id="SSF117281">
    <property type="entry name" value="Kelch motif"/>
    <property type="match status" value="1"/>
</dbReference>
<accession>A0A819P099</accession>
<keyword evidence="2" id="KW-0677">Repeat</keyword>
<name>A0A819P099_9BILA</name>
<dbReference type="InterPro" id="IPR037293">
    <property type="entry name" value="Gal_Oxidase_central_sf"/>
</dbReference>
<reference evidence="4" key="1">
    <citation type="submission" date="2021-02" db="EMBL/GenBank/DDBJ databases">
        <authorList>
            <person name="Nowell W R."/>
        </authorList>
    </citation>
    <scope>NUCLEOTIDE SEQUENCE</scope>
</reference>
<protein>
    <recommendedName>
        <fullName evidence="6">Kelch repeat protein</fullName>
    </recommendedName>
</protein>
<dbReference type="EMBL" id="CAJNON010000045">
    <property type="protein sequence ID" value="CAF0861564.1"/>
    <property type="molecule type" value="Genomic_DNA"/>
</dbReference>
<dbReference type="OrthoDB" id="45365at2759"/>
<gene>
    <name evidence="4" type="ORF">OKA104_LOCUS30070</name>
    <name evidence="3" type="ORF">VCS650_LOCUS7224</name>
</gene>
<comment type="caution">
    <text evidence="4">The sequence shown here is derived from an EMBL/GenBank/DDBJ whole genome shotgun (WGS) entry which is preliminary data.</text>
</comment>
<evidence type="ECO:0000256" key="2">
    <source>
        <dbReference type="ARBA" id="ARBA00022737"/>
    </source>
</evidence>
<dbReference type="SMART" id="SM00612">
    <property type="entry name" value="Kelch"/>
    <property type="match status" value="1"/>
</dbReference>
<dbReference type="Gene3D" id="2.130.10.80">
    <property type="entry name" value="Galactose oxidase/kelch, beta-propeller"/>
    <property type="match status" value="1"/>
</dbReference>